<organism evidence="1 2">
    <name type="scientific">Punica granatum</name>
    <name type="common">Pomegranate</name>
    <dbReference type="NCBI Taxonomy" id="22663"/>
    <lineage>
        <taxon>Eukaryota</taxon>
        <taxon>Viridiplantae</taxon>
        <taxon>Streptophyta</taxon>
        <taxon>Embryophyta</taxon>
        <taxon>Tracheophyta</taxon>
        <taxon>Spermatophyta</taxon>
        <taxon>Magnoliopsida</taxon>
        <taxon>eudicotyledons</taxon>
        <taxon>Gunneridae</taxon>
        <taxon>Pentapetalae</taxon>
        <taxon>rosids</taxon>
        <taxon>malvids</taxon>
        <taxon>Myrtales</taxon>
        <taxon>Lythraceae</taxon>
        <taxon>Punica</taxon>
    </lineage>
</organism>
<reference evidence="1 2" key="1">
    <citation type="submission" date="2017-11" db="EMBL/GenBank/DDBJ databases">
        <title>De-novo sequencing of pomegranate (Punica granatum L.) genome.</title>
        <authorList>
            <person name="Akparov Z."/>
            <person name="Amiraslanov A."/>
            <person name="Hajiyeva S."/>
            <person name="Abbasov M."/>
            <person name="Kaur K."/>
            <person name="Hamwieh A."/>
            <person name="Solovyev V."/>
            <person name="Salamov A."/>
            <person name="Braich B."/>
            <person name="Kosarev P."/>
            <person name="Mahmoud A."/>
            <person name="Hajiyev E."/>
            <person name="Babayeva S."/>
            <person name="Izzatullayeva V."/>
            <person name="Mammadov A."/>
            <person name="Mammadov A."/>
            <person name="Sharifova S."/>
            <person name="Ojaghi J."/>
            <person name="Eynullazada K."/>
            <person name="Bayramov B."/>
            <person name="Abdulazimova A."/>
            <person name="Shahmuradov I."/>
        </authorList>
    </citation>
    <scope>NUCLEOTIDE SEQUENCE [LARGE SCALE GENOMIC DNA]</scope>
    <source>
        <strain evidence="2">cv. AG2017</strain>
        <tissue evidence="1">Leaf</tissue>
    </source>
</reference>
<dbReference type="EMBL" id="PGOL01002183">
    <property type="protein sequence ID" value="PKI49871.1"/>
    <property type="molecule type" value="Genomic_DNA"/>
</dbReference>
<dbReference type="Proteomes" id="UP000233551">
    <property type="component" value="Unassembled WGS sequence"/>
</dbReference>
<sequence>MELTGAASARNFGRWGRVAESWRRGAVDQPFLEVQELSCCHHFLSKLMLCCLAPPFVAEQLVAIHRRP</sequence>
<keyword evidence="2" id="KW-1185">Reference proteome</keyword>
<dbReference type="AlphaFoldDB" id="A0A2I0J0U5"/>
<evidence type="ECO:0000313" key="2">
    <source>
        <dbReference type="Proteomes" id="UP000233551"/>
    </source>
</evidence>
<accession>A0A2I0J0U5</accession>
<proteinExistence type="predicted"/>
<comment type="caution">
    <text evidence="1">The sequence shown here is derived from an EMBL/GenBank/DDBJ whole genome shotgun (WGS) entry which is preliminary data.</text>
</comment>
<name>A0A2I0J0U5_PUNGR</name>
<protein>
    <submittedName>
        <fullName evidence="1">Uncharacterized protein</fullName>
    </submittedName>
</protein>
<evidence type="ECO:0000313" key="1">
    <source>
        <dbReference type="EMBL" id="PKI49871.1"/>
    </source>
</evidence>
<gene>
    <name evidence="1" type="ORF">CRG98_029737</name>
</gene>